<dbReference type="EMBL" id="CP032382">
    <property type="protein sequence ID" value="AYB30432.1"/>
    <property type="molecule type" value="Genomic_DNA"/>
</dbReference>
<dbReference type="Proteomes" id="UP000266183">
    <property type="component" value="Chromosome"/>
</dbReference>
<name>A0A385SHR1_9BACT</name>
<gene>
    <name evidence="1" type="ORF">D4L85_07495</name>
</gene>
<evidence type="ECO:0000313" key="2">
    <source>
        <dbReference type="Proteomes" id="UP000266183"/>
    </source>
</evidence>
<keyword evidence="2" id="KW-1185">Reference proteome</keyword>
<dbReference type="KEGG" id="chk:D4L85_07495"/>
<reference evidence="2" key="1">
    <citation type="submission" date="2018-09" db="EMBL/GenBank/DDBJ databases">
        <title>Chryseolinea sp. KIS68-18 isolated from soil.</title>
        <authorList>
            <person name="Weon H.-Y."/>
            <person name="Kwon S.-W."/>
            <person name="Lee S.A."/>
        </authorList>
    </citation>
    <scope>NUCLEOTIDE SEQUENCE [LARGE SCALE GENOMIC DNA]</scope>
    <source>
        <strain evidence="2">KIS68-18</strain>
    </source>
</reference>
<sequence>MSEPKSVEVFKTNVNERVHARQLVALLQQHFPGSRINFDLDDCDKVLRVEGHNLRAGKVMDLVQENGFHCRILE</sequence>
<dbReference type="RefSeq" id="WP_119753743.1">
    <property type="nucleotide sequence ID" value="NZ_CP032382.1"/>
</dbReference>
<accession>A0A385SHR1</accession>
<dbReference type="OrthoDB" id="1036397at2"/>
<evidence type="ECO:0000313" key="1">
    <source>
        <dbReference type="EMBL" id="AYB30432.1"/>
    </source>
</evidence>
<evidence type="ECO:0008006" key="3">
    <source>
        <dbReference type="Google" id="ProtNLM"/>
    </source>
</evidence>
<dbReference type="AlphaFoldDB" id="A0A385SHR1"/>
<organism evidence="1 2">
    <name type="scientific">Chryseolinea soli</name>
    <dbReference type="NCBI Taxonomy" id="2321403"/>
    <lineage>
        <taxon>Bacteria</taxon>
        <taxon>Pseudomonadati</taxon>
        <taxon>Bacteroidota</taxon>
        <taxon>Cytophagia</taxon>
        <taxon>Cytophagales</taxon>
        <taxon>Fulvivirgaceae</taxon>
        <taxon>Chryseolinea</taxon>
    </lineage>
</organism>
<proteinExistence type="predicted"/>
<protein>
    <recommendedName>
        <fullName evidence="3">Copper chaperone</fullName>
    </recommendedName>
</protein>